<dbReference type="STRING" id="1450539.A0A318ZHP3"/>
<proteinExistence type="predicted"/>
<reference evidence="1 2" key="1">
    <citation type="submission" date="2016-12" db="EMBL/GenBank/DDBJ databases">
        <title>The genomes of Aspergillus section Nigri reveals drivers in fungal speciation.</title>
        <authorList>
            <consortium name="DOE Joint Genome Institute"/>
            <person name="Vesth T.C."/>
            <person name="Nybo J."/>
            <person name="Theobald S."/>
            <person name="Brandl J."/>
            <person name="Frisvad J.C."/>
            <person name="Nielsen K.F."/>
            <person name="Lyhne E.K."/>
            <person name="Kogle M.E."/>
            <person name="Kuo A."/>
            <person name="Riley R."/>
            <person name="Clum A."/>
            <person name="Nolan M."/>
            <person name="Lipzen A."/>
            <person name="Salamov A."/>
            <person name="Henrissat B."/>
            <person name="Wiebenga A."/>
            <person name="De Vries R.P."/>
            <person name="Grigoriev I.V."/>
            <person name="Mortensen U.H."/>
            <person name="Andersen M.R."/>
            <person name="Baker S.E."/>
        </authorList>
    </citation>
    <scope>NUCLEOTIDE SEQUENCE [LARGE SCALE GENOMIC DNA]</scope>
    <source>
        <strain evidence="1 2">JOP 1030-1</strain>
    </source>
</reference>
<evidence type="ECO:0000313" key="1">
    <source>
        <dbReference type="EMBL" id="PYH47091.1"/>
    </source>
</evidence>
<dbReference type="SUPFAM" id="SSF48371">
    <property type="entry name" value="ARM repeat"/>
    <property type="match status" value="2"/>
</dbReference>
<sequence length="524" mass="58786">MLISRLFKIRALGSGDGLLKALFNREIVSETTIHEVVLLIDQRNSDIGNEVISALHYHADLPEQLVQGLLSHFKDDVSVDSDSTLAPILSPQKSFSDQTLRILGTFLTDDLRAVRCRAAHALAVPTVMLPSWIIRTLIHCLEDESEDVQLATRNALCTQTSLPLDALSTLVLLIDGMPSVFSSKLKISAHDYGRIRLWPAKKSLPDDTVLIMALLLDHDCIELRQRTILYFGAQETLRRRILPVLSSLLRAENSNVSHQAAEKLKKLQPLPDDILEDLVSCLKDHSAMHVASDILRSYEMLPPHIVHDLSGLLIAEDGILRQHAAIVLWNQKNLPLEVLHGIVRGLRHSDCETLSCAADLLERQRNISDMIVSELIQLLKDKRVIVPYRAAVLLLKQPHLAENILHDLALLIYSNGCNGYAFFVDLARRSDLPTQTVEALCFPPSSADLGRTALRTLLRGWVQVAIYARIYCYIWEGYLGIDGPRGKFMVSFASEQHREEFAHVMREVKAELGFPTFGEVEERP</sequence>
<keyword evidence="2" id="KW-1185">Reference proteome</keyword>
<evidence type="ECO:0008006" key="3">
    <source>
        <dbReference type="Google" id="ProtNLM"/>
    </source>
</evidence>
<dbReference type="EMBL" id="KZ821225">
    <property type="protein sequence ID" value="PYH47091.1"/>
    <property type="molecule type" value="Genomic_DNA"/>
</dbReference>
<protein>
    <recommendedName>
        <fullName evidence="3">ARM repeat-containing protein</fullName>
    </recommendedName>
</protein>
<gene>
    <name evidence="1" type="ORF">BP01DRAFT_411142</name>
</gene>
<name>A0A318ZHP3_9EURO</name>
<dbReference type="AlphaFoldDB" id="A0A318ZHP3"/>
<dbReference type="Proteomes" id="UP000248349">
    <property type="component" value="Unassembled WGS sequence"/>
</dbReference>
<evidence type="ECO:0000313" key="2">
    <source>
        <dbReference type="Proteomes" id="UP000248349"/>
    </source>
</evidence>
<dbReference type="GeneID" id="37080132"/>
<dbReference type="RefSeq" id="XP_025433073.1">
    <property type="nucleotide sequence ID" value="XM_025578903.1"/>
</dbReference>
<organism evidence="1 2">
    <name type="scientific">Aspergillus saccharolyticus JOP 1030-1</name>
    <dbReference type="NCBI Taxonomy" id="1450539"/>
    <lineage>
        <taxon>Eukaryota</taxon>
        <taxon>Fungi</taxon>
        <taxon>Dikarya</taxon>
        <taxon>Ascomycota</taxon>
        <taxon>Pezizomycotina</taxon>
        <taxon>Eurotiomycetes</taxon>
        <taxon>Eurotiomycetidae</taxon>
        <taxon>Eurotiales</taxon>
        <taxon>Aspergillaceae</taxon>
        <taxon>Aspergillus</taxon>
        <taxon>Aspergillus subgen. Circumdati</taxon>
    </lineage>
</organism>
<dbReference type="OrthoDB" id="427518at2759"/>
<dbReference type="Gene3D" id="1.25.10.10">
    <property type="entry name" value="Leucine-rich Repeat Variant"/>
    <property type="match status" value="2"/>
</dbReference>
<accession>A0A318ZHP3</accession>
<dbReference type="InterPro" id="IPR016024">
    <property type="entry name" value="ARM-type_fold"/>
</dbReference>
<dbReference type="InterPro" id="IPR011989">
    <property type="entry name" value="ARM-like"/>
</dbReference>